<feature type="signal peptide" evidence="2">
    <location>
        <begin position="1"/>
        <end position="19"/>
    </location>
</feature>
<keyword evidence="2" id="KW-0732">Signal</keyword>
<keyword evidence="4" id="KW-1185">Reference proteome</keyword>
<evidence type="ECO:0000313" key="3">
    <source>
        <dbReference type="EMBL" id="CAD6189878.1"/>
    </source>
</evidence>
<evidence type="ECO:0000256" key="1">
    <source>
        <dbReference type="SAM" id="Phobius"/>
    </source>
</evidence>
<sequence length="235" mass="27626">MKIPIVFILLSFLIVQSKSDLHAELELENKCIHGEMYISMRGEDRQKVVYRDVFHYAGCTTKRPQCAMIITNRNMYNQSLNDVTVAVTYKCATMREMPSKCIVANPAGNIFPYVQNEVTYLCPLNHRWQLHALRTHLSLVKLFLWQSTAREMARETARESSRKERELWALSKAKMWGFESKSESNRYYAILLGVLTIAAIYKFFQFFNHVRHHDYKEKTFEETQSYESIEDEGRS</sequence>
<feature type="chain" id="PRO_5035924500" evidence="2">
    <location>
        <begin position="20"/>
        <end position="235"/>
    </location>
</feature>
<proteinExistence type="predicted"/>
<evidence type="ECO:0000256" key="2">
    <source>
        <dbReference type="SAM" id="SignalP"/>
    </source>
</evidence>
<organism evidence="3 4">
    <name type="scientific">Caenorhabditis auriculariae</name>
    <dbReference type="NCBI Taxonomy" id="2777116"/>
    <lineage>
        <taxon>Eukaryota</taxon>
        <taxon>Metazoa</taxon>
        <taxon>Ecdysozoa</taxon>
        <taxon>Nematoda</taxon>
        <taxon>Chromadorea</taxon>
        <taxon>Rhabditida</taxon>
        <taxon>Rhabditina</taxon>
        <taxon>Rhabditomorpha</taxon>
        <taxon>Rhabditoidea</taxon>
        <taxon>Rhabditidae</taxon>
        <taxon>Peloderinae</taxon>
        <taxon>Caenorhabditis</taxon>
    </lineage>
</organism>
<dbReference type="Proteomes" id="UP000835052">
    <property type="component" value="Unassembled WGS sequence"/>
</dbReference>
<dbReference type="AlphaFoldDB" id="A0A8S1H4Y5"/>
<evidence type="ECO:0000313" key="4">
    <source>
        <dbReference type="Proteomes" id="UP000835052"/>
    </source>
</evidence>
<gene>
    <name evidence="3" type="ORF">CAUJ_LOCUS5797</name>
</gene>
<name>A0A8S1H4Y5_9PELO</name>
<comment type="caution">
    <text evidence="3">The sequence shown here is derived from an EMBL/GenBank/DDBJ whole genome shotgun (WGS) entry which is preliminary data.</text>
</comment>
<protein>
    <submittedName>
        <fullName evidence="3">Uncharacterized protein</fullName>
    </submittedName>
</protein>
<keyword evidence="1" id="KW-0812">Transmembrane</keyword>
<accession>A0A8S1H4Y5</accession>
<keyword evidence="1" id="KW-1133">Transmembrane helix</keyword>
<keyword evidence="1" id="KW-0472">Membrane</keyword>
<feature type="transmembrane region" description="Helical" evidence="1">
    <location>
        <begin position="187"/>
        <end position="204"/>
    </location>
</feature>
<reference evidence="3" key="1">
    <citation type="submission" date="2020-10" db="EMBL/GenBank/DDBJ databases">
        <authorList>
            <person name="Kikuchi T."/>
        </authorList>
    </citation>
    <scope>NUCLEOTIDE SEQUENCE</scope>
    <source>
        <strain evidence="3">NKZ352</strain>
    </source>
</reference>
<dbReference type="EMBL" id="CAJGYM010000012">
    <property type="protein sequence ID" value="CAD6189878.1"/>
    <property type="molecule type" value="Genomic_DNA"/>
</dbReference>